<feature type="binding site" evidence="18">
    <location>
        <position position="428"/>
    </location>
    <ligand>
        <name>Ca(2+)</name>
        <dbReference type="ChEBI" id="CHEBI:29108"/>
        <label>4</label>
    </ligand>
</feature>
<feature type="signal peptide" evidence="22">
    <location>
        <begin position="1"/>
        <end position="20"/>
    </location>
</feature>
<dbReference type="FunFam" id="3.40.390.10:FF:000007">
    <property type="entry name" value="Collagenase 3"/>
    <property type="match status" value="1"/>
</dbReference>
<evidence type="ECO:0000313" key="24">
    <source>
        <dbReference type="Ensembl" id="ENSNGAP00000009862.1"/>
    </source>
</evidence>
<keyword evidence="8" id="KW-0677">Repeat</keyword>
<evidence type="ECO:0000256" key="10">
    <source>
        <dbReference type="ARBA" id="ARBA00022833"/>
    </source>
</evidence>
<feature type="chain" id="PRO_5034716353" evidence="22">
    <location>
        <begin position="21"/>
        <end position="467"/>
    </location>
</feature>
<evidence type="ECO:0000256" key="2">
    <source>
        <dbReference type="ARBA" id="ARBA00010370"/>
    </source>
</evidence>
<feature type="binding site" evidence="18">
    <location>
        <position position="182"/>
    </location>
    <ligand>
        <name>Zn(2+)</name>
        <dbReference type="ChEBI" id="CHEBI:29105"/>
        <label>1</label>
    </ligand>
</feature>
<dbReference type="PIRSF" id="PIRSF001191">
    <property type="entry name" value="Peptidase_M10A_matrix"/>
    <property type="match status" value="1"/>
</dbReference>
<feature type="binding site" evidence="18">
    <location>
        <position position="200"/>
    </location>
    <ligand>
        <name>Ca(2+)</name>
        <dbReference type="ChEBI" id="CHEBI:29108"/>
        <label>3</label>
    </ligand>
</feature>
<feature type="binding site" evidence="18">
    <location>
        <position position="167"/>
    </location>
    <ligand>
        <name>Zn(2+)</name>
        <dbReference type="ChEBI" id="CHEBI:29105"/>
        <label>1</label>
    </ligand>
</feature>
<evidence type="ECO:0000256" key="17">
    <source>
        <dbReference type="PIRSR" id="PIRSR001191-2"/>
    </source>
</evidence>
<dbReference type="OrthoDB" id="406838at2759"/>
<evidence type="ECO:0000256" key="8">
    <source>
        <dbReference type="ARBA" id="ARBA00022737"/>
    </source>
</evidence>
<feature type="modified residue" description="Phosphotyrosine; by PKDCC" evidence="20">
    <location>
        <position position="361"/>
    </location>
</feature>
<keyword evidence="3" id="KW-0964">Secreted</keyword>
<feature type="repeat" description="Hemopexin" evidence="21">
    <location>
        <begin position="375"/>
        <end position="423"/>
    </location>
</feature>
<feature type="disulfide bond" evidence="19">
    <location>
        <begin position="278"/>
        <end position="467"/>
    </location>
</feature>
<keyword evidence="13" id="KW-0177">Collagen degradation</keyword>
<keyword evidence="7 22" id="KW-0732">Signal</keyword>
<dbReference type="Ensembl" id="ENSNGAT00000015379.1">
    <property type="protein sequence ID" value="ENSNGAP00000009862.1"/>
    <property type="gene ID" value="ENSNGAG00000012427.1"/>
</dbReference>
<evidence type="ECO:0000256" key="3">
    <source>
        <dbReference type="ARBA" id="ARBA00022525"/>
    </source>
</evidence>
<feature type="binding site" evidence="18">
    <location>
        <position position="191"/>
    </location>
    <ligand>
        <name>Ca(2+)</name>
        <dbReference type="ChEBI" id="CHEBI:29108"/>
        <label>2</label>
    </ligand>
</feature>
<comment type="similarity">
    <text evidence="2">Belongs to the peptidase M10A family.</text>
</comment>
<dbReference type="InterPro" id="IPR024079">
    <property type="entry name" value="MetalloPept_cat_dom_sf"/>
</dbReference>
<name>A0A8C6QYN4_NANGA</name>
<dbReference type="PANTHER" id="PTHR10201">
    <property type="entry name" value="MATRIX METALLOPROTEINASE"/>
    <property type="match status" value="1"/>
</dbReference>
<keyword evidence="10 17" id="KW-0862">Zinc</keyword>
<dbReference type="KEGG" id="ngi:103731579"/>
<evidence type="ECO:0000256" key="19">
    <source>
        <dbReference type="PIRSR" id="PIRSR621190-3"/>
    </source>
</evidence>
<evidence type="ECO:0000256" key="16">
    <source>
        <dbReference type="PIRSR" id="PIRSR001191-1"/>
    </source>
</evidence>
<dbReference type="Pfam" id="PF00045">
    <property type="entry name" value="Hemopexin"/>
    <property type="match status" value="4"/>
</dbReference>
<feature type="binding site" evidence="17">
    <location>
        <position position="217"/>
    </location>
    <ligand>
        <name>Zn(2+)</name>
        <dbReference type="ChEBI" id="CHEBI:29105"/>
        <label>2</label>
        <note>catalytic</note>
    </ligand>
</feature>
<keyword evidence="14" id="KW-0865">Zymogen</keyword>
<reference evidence="24" key="2">
    <citation type="submission" date="2025-09" db="UniProtKB">
        <authorList>
            <consortium name="Ensembl"/>
        </authorList>
    </citation>
    <scope>IDENTIFICATION</scope>
</reference>
<dbReference type="Gene3D" id="2.110.10.10">
    <property type="entry name" value="Hemopexin-like domain"/>
    <property type="match status" value="1"/>
</dbReference>
<protein>
    <submittedName>
        <fullName evidence="24">Interstitial collagenase A-like</fullName>
    </submittedName>
</protein>
<dbReference type="SMART" id="SM00235">
    <property type="entry name" value="ZnMc"/>
    <property type="match status" value="1"/>
</dbReference>
<feature type="repeat" description="Hemopexin" evidence="21">
    <location>
        <begin position="424"/>
        <end position="467"/>
    </location>
</feature>
<feature type="binding site" evidence="18">
    <location>
        <position position="430"/>
    </location>
    <ligand>
        <name>Ca(2+)</name>
        <dbReference type="ChEBI" id="CHEBI:29108"/>
        <label>5</label>
    </ligand>
</feature>
<evidence type="ECO:0000256" key="15">
    <source>
        <dbReference type="ARBA" id="ARBA00023157"/>
    </source>
</evidence>
<feature type="binding site" evidence="18">
    <location>
        <position position="381"/>
    </location>
    <ligand>
        <name>Ca(2+)</name>
        <dbReference type="ChEBI" id="CHEBI:29108"/>
        <label>5</label>
    </ligand>
</feature>
<evidence type="ECO:0000256" key="14">
    <source>
        <dbReference type="ARBA" id="ARBA00023145"/>
    </source>
</evidence>
<evidence type="ECO:0000256" key="22">
    <source>
        <dbReference type="SAM" id="SignalP"/>
    </source>
</evidence>
<feature type="binding site" evidence="17">
    <location>
        <position position="221"/>
    </location>
    <ligand>
        <name>Zn(2+)</name>
        <dbReference type="ChEBI" id="CHEBI:29105"/>
        <label>2</label>
        <note>catalytic</note>
    </ligand>
</feature>
<comment type="cofactor">
    <cofactor evidence="18">
        <name>Zn(2+)</name>
        <dbReference type="ChEBI" id="CHEBI:29105"/>
    </cofactor>
    <text evidence="18">Binds 2 Zn(2+) ions per subunit.</text>
</comment>
<feature type="binding site" evidence="18">
    <location>
        <position position="197"/>
    </location>
    <ligand>
        <name>Ca(2+)</name>
        <dbReference type="ChEBI" id="CHEBI:29108"/>
        <label>3</label>
    </ligand>
</feature>
<dbReference type="AlphaFoldDB" id="A0A8C6QYN4"/>
<dbReference type="InterPro" id="IPR001818">
    <property type="entry name" value="Pept_M10_metallopeptidase"/>
</dbReference>
<comment type="subcellular location">
    <subcellularLocation>
        <location evidence="1">Secreted</location>
        <location evidence="1">Extracellular space</location>
        <location evidence="1">Extracellular matrix</location>
    </subcellularLocation>
</comment>
<dbReference type="SUPFAM" id="SSF47090">
    <property type="entry name" value="PGBD-like"/>
    <property type="match status" value="1"/>
</dbReference>
<proteinExistence type="inferred from homology"/>
<dbReference type="InterPro" id="IPR021190">
    <property type="entry name" value="Pept_M10A"/>
</dbReference>
<keyword evidence="5" id="KW-0645">Protease</keyword>
<feature type="binding site" evidence="18">
    <location>
        <position position="175"/>
    </location>
    <ligand>
        <name>Ca(2+)</name>
        <dbReference type="ChEBI" id="CHEBI:29108"/>
        <label>3</label>
    </ligand>
</feature>
<feature type="binding site" evidence="18">
    <location>
        <position position="285"/>
    </location>
    <ligand>
        <name>Ca(2+)</name>
        <dbReference type="ChEBI" id="CHEBI:29108"/>
        <label>4</label>
    </ligand>
</feature>
<evidence type="ECO:0000256" key="12">
    <source>
        <dbReference type="ARBA" id="ARBA00023049"/>
    </source>
</evidence>
<dbReference type="GO" id="GO:0031012">
    <property type="term" value="C:extracellular matrix"/>
    <property type="evidence" value="ECO:0007669"/>
    <property type="project" value="InterPro"/>
</dbReference>
<dbReference type="OMA" id="LHGYPKD"/>
<dbReference type="GO" id="GO:0031334">
    <property type="term" value="P:positive regulation of protein-containing complex assembly"/>
    <property type="evidence" value="ECO:0007669"/>
    <property type="project" value="Ensembl"/>
</dbReference>
<keyword evidence="4" id="KW-0272">Extracellular matrix</keyword>
<evidence type="ECO:0000313" key="25">
    <source>
        <dbReference type="Proteomes" id="UP000694381"/>
    </source>
</evidence>
<feature type="binding site" evidence="18">
    <location>
        <position position="157"/>
    </location>
    <ligand>
        <name>Ca(2+)</name>
        <dbReference type="ChEBI" id="CHEBI:29108"/>
        <label>2</label>
    </ligand>
</feature>
<dbReference type="SUPFAM" id="SSF55486">
    <property type="entry name" value="Metalloproteases ('zincins'), catalytic domain"/>
    <property type="match status" value="1"/>
</dbReference>
<feature type="binding site" evidence="17">
    <location>
        <position position="227"/>
    </location>
    <ligand>
        <name>Zn(2+)</name>
        <dbReference type="ChEBI" id="CHEBI:29105"/>
        <label>2</label>
        <note>catalytic</note>
    </ligand>
</feature>
<feature type="binding site" evidence="18">
    <location>
        <position position="330"/>
    </location>
    <ligand>
        <name>Ca(2+)</name>
        <dbReference type="ChEBI" id="CHEBI:29108"/>
        <label>4</label>
    </ligand>
</feature>
<dbReference type="GO" id="GO:0071492">
    <property type="term" value="P:cellular response to UV-A"/>
    <property type="evidence" value="ECO:0007669"/>
    <property type="project" value="Ensembl"/>
</dbReference>
<dbReference type="GeneTree" id="ENSGT00940000154907"/>
<dbReference type="GO" id="GO:0030574">
    <property type="term" value="P:collagen catabolic process"/>
    <property type="evidence" value="ECO:0007669"/>
    <property type="project" value="UniProtKB-KW"/>
</dbReference>
<keyword evidence="11 18" id="KW-0106">Calcium</keyword>
<dbReference type="FunFam" id="2.110.10.10:FF:000002">
    <property type="entry name" value="Matrix metallopeptidase 3"/>
    <property type="match status" value="1"/>
</dbReference>
<reference evidence="24" key="1">
    <citation type="submission" date="2025-08" db="UniProtKB">
        <authorList>
            <consortium name="Ensembl"/>
        </authorList>
    </citation>
    <scope>IDENTIFICATION</scope>
</reference>
<comment type="cofactor">
    <cofactor evidence="18">
        <name>Ca(2+)</name>
        <dbReference type="ChEBI" id="CHEBI:29108"/>
    </cofactor>
    <text evidence="18">Can bind about 5 Ca(2+) ions per subunit.</text>
</comment>
<keyword evidence="25" id="KW-1185">Reference proteome</keyword>
<feature type="active site" evidence="16">
    <location>
        <position position="218"/>
    </location>
</feature>
<evidence type="ECO:0000256" key="4">
    <source>
        <dbReference type="ARBA" id="ARBA00022530"/>
    </source>
</evidence>
<dbReference type="GeneID" id="103731579"/>
<evidence type="ECO:0000256" key="21">
    <source>
        <dbReference type="PROSITE-ProRule" id="PRU01011"/>
    </source>
</evidence>
<dbReference type="InterPro" id="IPR006026">
    <property type="entry name" value="Peptidase_Metallo"/>
</dbReference>
<feature type="binding site" evidence="18">
    <location>
        <position position="179"/>
    </location>
    <ligand>
        <name>Ca(2+)</name>
        <dbReference type="ChEBI" id="CHEBI:29108"/>
        <label>3</label>
    </ligand>
</feature>
<feature type="repeat" description="Hemopexin" evidence="21">
    <location>
        <begin position="275"/>
        <end position="324"/>
    </location>
</feature>
<dbReference type="InterPro" id="IPR036365">
    <property type="entry name" value="PGBD-like_sf"/>
</dbReference>
<gene>
    <name evidence="24" type="primary">LOC103731579</name>
</gene>
<feature type="binding site" evidence="18">
    <location>
        <position position="169"/>
    </location>
    <ligand>
        <name>Zn(2+)</name>
        <dbReference type="ChEBI" id="CHEBI:29105"/>
        <label>1</label>
    </ligand>
</feature>
<keyword evidence="12" id="KW-0482">Metalloprotease</keyword>
<dbReference type="InterPro" id="IPR000585">
    <property type="entry name" value="Hemopexin-like_dom"/>
</dbReference>
<dbReference type="CDD" id="cd04278">
    <property type="entry name" value="ZnMc_MMP"/>
    <property type="match status" value="1"/>
</dbReference>
<dbReference type="Pfam" id="PF00413">
    <property type="entry name" value="Peptidase_M10"/>
    <property type="match status" value="1"/>
</dbReference>
<feature type="binding site" evidence="18">
    <location>
        <position position="195"/>
    </location>
    <ligand>
        <name>Zn(2+)</name>
        <dbReference type="ChEBI" id="CHEBI:29105"/>
        <label>1</label>
    </ligand>
</feature>
<dbReference type="RefSeq" id="XP_008828155.1">
    <property type="nucleotide sequence ID" value="XM_008829933.1"/>
</dbReference>
<dbReference type="GO" id="GO:0004222">
    <property type="term" value="F:metalloendopeptidase activity"/>
    <property type="evidence" value="ECO:0007669"/>
    <property type="project" value="Ensembl"/>
</dbReference>
<keyword evidence="15 19" id="KW-1015">Disulfide bond</keyword>
<feature type="domain" description="Peptidase metallopeptidase" evidence="23">
    <location>
        <begin position="104"/>
        <end position="262"/>
    </location>
</feature>
<feature type="binding site" evidence="18">
    <location>
        <position position="235"/>
    </location>
    <ligand>
        <name>Zn(2+)</name>
        <dbReference type="ChEBI" id="CHEBI:29105"/>
        <label>2</label>
        <note>catalytic</note>
    </ligand>
</feature>
<sequence length="467" mass="53936">MSSFPLLLLLLLLWGPGSYGFPALPEGNRQDVEKVWKFLENYYKLDEYLPTEKLKGTGLTIEKLKQIQQFLGLKVTGKSVPQSPGVGRNAEPEAADEVLYVTENNPRWQKTHLTYRLTNYETHLPREVVDRSIDRAFKLWSDVSPLTFSRIFEDEADIMITFFRGDHNDNNPFDGPGNLLAHAFQPGPGIGGDIHIDADETWTDNTDDYNLFYIMAHEVGHSLGLFHSSDIGALMYPSYSLYTEDYVMPQDDIDHIQALYGPSLNPIQPTGPQTPRPCDSSLTFDAVTSFRGELMFFKDRFYIRVNHFMPEVELNFIGILWPDLPRSELDAAYELSEKDEVRVFKGNEYWAVNGRNLVSGYPRDIYSSFGFPEYVTNIDAAVCEEEIGKTYFFVGDMYWRYDENKLVMDEGYPRLIAQDFPGIGQKVDAVFQRQRFFYFFHESNQYEFNLEAKEVHFSNITNSWFNC</sequence>
<keyword evidence="6 17" id="KW-0479">Metal-binding</keyword>
<dbReference type="PROSITE" id="PS51642">
    <property type="entry name" value="HEMOPEXIN_2"/>
    <property type="match status" value="4"/>
</dbReference>
<evidence type="ECO:0000256" key="9">
    <source>
        <dbReference type="ARBA" id="ARBA00022801"/>
    </source>
</evidence>
<dbReference type="SUPFAM" id="SSF50923">
    <property type="entry name" value="Hemopexin-like domain"/>
    <property type="match status" value="1"/>
</dbReference>
<dbReference type="Gene3D" id="3.40.390.10">
    <property type="entry name" value="Collagenase (Catalytic Domain)"/>
    <property type="match status" value="1"/>
</dbReference>
<dbReference type="GO" id="GO:0030198">
    <property type="term" value="P:extracellular matrix organization"/>
    <property type="evidence" value="ECO:0007669"/>
    <property type="project" value="TreeGrafter"/>
</dbReference>
<evidence type="ECO:0000256" key="7">
    <source>
        <dbReference type="ARBA" id="ARBA00022729"/>
    </source>
</evidence>
<dbReference type="PRINTS" id="PR00138">
    <property type="entry name" value="MATRIXIN"/>
</dbReference>
<feature type="binding site" evidence="18">
    <location>
        <position position="332"/>
    </location>
    <ligand>
        <name>Ca(2+)</name>
        <dbReference type="ChEBI" id="CHEBI:29108"/>
        <label>5</label>
    </ligand>
</feature>
<dbReference type="Proteomes" id="UP000694381">
    <property type="component" value="Unassembled WGS sequence"/>
</dbReference>
<keyword evidence="9" id="KW-0378">Hydrolase</keyword>
<evidence type="ECO:0000256" key="18">
    <source>
        <dbReference type="PIRSR" id="PIRSR621190-2"/>
    </source>
</evidence>
<evidence type="ECO:0000256" key="1">
    <source>
        <dbReference type="ARBA" id="ARBA00004498"/>
    </source>
</evidence>
<feature type="repeat" description="Hemopexin" evidence="21">
    <location>
        <begin position="326"/>
        <end position="372"/>
    </location>
</feature>
<evidence type="ECO:0000256" key="20">
    <source>
        <dbReference type="PIRSR" id="PIRSR621190-4"/>
    </source>
</evidence>
<organism evidence="24 25">
    <name type="scientific">Nannospalax galili</name>
    <name type="common">Northern Israeli blind subterranean mole rat</name>
    <name type="synonym">Spalax galili</name>
    <dbReference type="NCBI Taxonomy" id="1026970"/>
    <lineage>
        <taxon>Eukaryota</taxon>
        <taxon>Metazoa</taxon>
        <taxon>Chordata</taxon>
        <taxon>Craniata</taxon>
        <taxon>Vertebrata</taxon>
        <taxon>Euteleostomi</taxon>
        <taxon>Mammalia</taxon>
        <taxon>Eutheria</taxon>
        <taxon>Euarchontoglires</taxon>
        <taxon>Glires</taxon>
        <taxon>Rodentia</taxon>
        <taxon>Myomorpha</taxon>
        <taxon>Muroidea</taxon>
        <taxon>Spalacidae</taxon>
        <taxon>Spalacinae</taxon>
        <taxon>Nannospalax</taxon>
    </lineage>
</organism>
<dbReference type="PANTHER" id="PTHR10201:SF151">
    <property type="entry name" value="INTERSTITIAL COLLAGENASE"/>
    <property type="match status" value="1"/>
</dbReference>
<feature type="binding site" evidence="18">
    <location>
        <position position="200"/>
    </location>
    <ligand>
        <name>Ca(2+)</name>
        <dbReference type="ChEBI" id="CHEBI:29108"/>
        <label>1</label>
    </ligand>
</feature>
<evidence type="ECO:0000256" key="5">
    <source>
        <dbReference type="ARBA" id="ARBA00022670"/>
    </source>
</evidence>
<evidence type="ECO:0000256" key="13">
    <source>
        <dbReference type="ARBA" id="ARBA00023105"/>
    </source>
</evidence>
<dbReference type="InterPro" id="IPR036375">
    <property type="entry name" value="Hemopexin-like_dom_sf"/>
</dbReference>
<dbReference type="SMART" id="SM00120">
    <property type="entry name" value="HX"/>
    <property type="match status" value="4"/>
</dbReference>
<evidence type="ECO:0000259" key="23">
    <source>
        <dbReference type="SMART" id="SM00235"/>
    </source>
</evidence>
<feature type="binding site" evidence="18">
    <location>
        <position position="193"/>
    </location>
    <ligand>
        <name>Ca(2+)</name>
        <dbReference type="ChEBI" id="CHEBI:29108"/>
        <label>2</label>
    </ligand>
</feature>
<accession>A0A8C6QYN4</accession>
<dbReference type="CDD" id="cd00094">
    <property type="entry name" value="HX"/>
    <property type="match status" value="1"/>
</dbReference>
<dbReference type="InterPro" id="IPR018487">
    <property type="entry name" value="Hemopexin-like_repeat"/>
</dbReference>
<dbReference type="InterPro" id="IPR033739">
    <property type="entry name" value="M10A_MMP"/>
</dbReference>
<evidence type="ECO:0000256" key="6">
    <source>
        <dbReference type="ARBA" id="ARBA00022723"/>
    </source>
</evidence>
<feature type="binding site" evidence="18">
    <location>
        <position position="174"/>
    </location>
    <ligand>
        <name>Ca(2+)</name>
        <dbReference type="ChEBI" id="CHEBI:29108"/>
        <label>3</label>
    </ligand>
</feature>
<evidence type="ECO:0000256" key="11">
    <source>
        <dbReference type="ARBA" id="ARBA00022837"/>
    </source>
</evidence>
<dbReference type="GO" id="GO:0008270">
    <property type="term" value="F:zinc ion binding"/>
    <property type="evidence" value="ECO:0007669"/>
    <property type="project" value="InterPro"/>
</dbReference>
<dbReference type="GO" id="GO:0006508">
    <property type="term" value="P:proteolysis"/>
    <property type="evidence" value="ECO:0007669"/>
    <property type="project" value="UniProtKB-KW"/>
</dbReference>